<dbReference type="Gene3D" id="3.10.450.50">
    <property type="match status" value="1"/>
</dbReference>
<dbReference type="Proteomes" id="UP000184147">
    <property type="component" value="Unassembled WGS sequence"/>
</dbReference>
<feature type="signal peptide" evidence="1">
    <location>
        <begin position="1"/>
        <end position="17"/>
    </location>
</feature>
<dbReference type="PIRSF" id="PIRSF030561">
    <property type="entry name" value="UCP030561"/>
    <property type="match status" value="1"/>
</dbReference>
<dbReference type="InterPro" id="IPR032710">
    <property type="entry name" value="NTF2-like_dom_sf"/>
</dbReference>
<feature type="chain" id="PRO_5012996781" description="SnoaL-like domain-containing protein" evidence="1">
    <location>
        <begin position="18"/>
        <end position="127"/>
    </location>
</feature>
<organism evidence="3 4">
    <name type="scientific">Flavobacterium fontis</name>
    <dbReference type="NCBI Taxonomy" id="1124188"/>
    <lineage>
        <taxon>Bacteria</taxon>
        <taxon>Pseudomonadati</taxon>
        <taxon>Bacteroidota</taxon>
        <taxon>Flavobacteriia</taxon>
        <taxon>Flavobacteriales</taxon>
        <taxon>Flavobacteriaceae</taxon>
        <taxon>Flavobacterium</taxon>
    </lineage>
</organism>
<dbReference type="STRING" id="1124188.SAMN05444377_10558"/>
<dbReference type="InterPro" id="IPR008317">
    <property type="entry name" value="UCP030561"/>
</dbReference>
<name>A0A1M4ZX02_9FLAO</name>
<reference evidence="3 4" key="1">
    <citation type="submission" date="2016-11" db="EMBL/GenBank/DDBJ databases">
        <authorList>
            <person name="Jaros S."/>
            <person name="Januszkiewicz K."/>
            <person name="Wedrychowicz H."/>
        </authorList>
    </citation>
    <scope>NUCLEOTIDE SEQUENCE [LARGE SCALE GENOMIC DNA]</scope>
    <source>
        <strain evidence="3 4">DSM 25660</strain>
    </source>
</reference>
<dbReference type="RefSeq" id="WP_073362545.1">
    <property type="nucleotide sequence ID" value="NZ_FQVQ01000005.1"/>
</dbReference>
<dbReference type="EMBL" id="FQVQ01000005">
    <property type="protein sequence ID" value="SHF22538.1"/>
    <property type="molecule type" value="Genomic_DNA"/>
</dbReference>
<evidence type="ECO:0000259" key="2">
    <source>
        <dbReference type="Pfam" id="PF12680"/>
    </source>
</evidence>
<dbReference type="Pfam" id="PF12680">
    <property type="entry name" value="SnoaL_2"/>
    <property type="match status" value="1"/>
</dbReference>
<feature type="domain" description="SnoaL-like" evidence="2">
    <location>
        <begin position="27"/>
        <end position="122"/>
    </location>
</feature>
<gene>
    <name evidence="3" type="ORF">SAMN05444377_10558</name>
</gene>
<keyword evidence="4" id="KW-1185">Reference proteome</keyword>
<evidence type="ECO:0000313" key="4">
    <source>
        <dbReference type="Proteomes" id="UP000184147"/>
    </source>
</evidence>
<dbReference type="OrthoDB" id="9797498at2"/>
<accession>A0A1M4ZX02</accession>
<dbReference type="SUPFAM" id="SSF54427">
    <property type="entry name" value="NTF2-like"/>
    <property type="match status" value="1"/>
</dbReference>
<protein>
    <recommendedName>
        <fullName evidence="2">SnoaL-like domain-containing protein</fullName>
    </recommendedName>
</protein>
<dbReference type="AlphaFoldDB" id="A0A1M4ZX02"/>
<evidence type="ECO:0000256" key="1">
    <source>
        <dbReference type="SAM" id="SignalP"/>
    </source>
</evidence>
<sequence>MKKIVFLLLCTCATAFAQTPTPEQMAQKQLEAYNQKDIKAFMDCFSEDVKIYTYPNTLEVEGKAKMQEQYAQFFNSAQTLHCTVIKRIVRGAFVIDEESVQYNATTFGGVAIYEVKEGKIVAVTFMK</sequence>
<proteinExistence type="predicted"/>
<keyword evidence="1" id="KW-0732">Signal</keyword>
<dbReference type="InterPro" id="IPR037401">
    <property type="entry name" value="SnoaL-like"/>
</dbReference>
<evidence type="ECO:0000313" key="3">
    <source>
        <dbReference type="EMBL" id="SHF22538.1"/>
    </source>
</evidence>